<feature type="compositionally biased region" description="Low complexity" evidence="1">
    <location>
        <begin position="207"/>
        <end position="220"/>
    </location>
</feature>
<keyword evidence="4" id="KW-1185">Reference proteome</keyword>
<accession>A0ABT6LMX7</accession>
<reference evidence="3 4" key="1">
    <citation type="submission" date="2023-04" db="EMBL/GenBank/DDBJ databases">
        <title>Forest soil microbial communities from Buena Vista Peninsula, Colon Province, Panama.</title>
        <authorList>
            <person name="Bouskill N."/>
        </authorList>
    </citation>
    <scope>NUCLEOTIDE SEQUENCE [LARGE SCALE GENOMIC DNA]</scope>
    <source>
        <strain evidence="3 4">GGS1</strain>
    </source>
</reference>
<feature type="compositionally biased region" description="Low complexity" evidence="1">
    <location>
        <begin position="142"/>
        <end position="160"/>
    </location>
</feature>
<proteinExistence type="predicted"/>
<name>A0ABT6LMX7_9ACTN</name>
<sequence>MTDTTTEPVAPPATTPPPPGPLPPGEQATTAAVPPDLAHTPGGIPVLPLALSGTNSAVGAVGAVALVGGGPIALAVAAGGAAVLGTTAALRARRRNSGTGRGSRRSAGSNRQSRASRTTRSPASRTGGASGLFAGGRGRGIGSKSRSGKGALASGLRSGRGAAGRHAGRHASRPGTASTGASRHGGGGGRLGQVRALRQNNRAQTPSRSAARQQTTAARRAVADARRDARTATRAAKSAASRGRLGRAGGWAAGKAASGTRALVNKARALRDRNTAGQVDAKRDQVRKAPARRKARWGLLKSAARFQGRRLLSALAGGAAGVLGCLTTPLGRKLGWRALMHPGRRLYRRLVQAAREKRAARDEQTRATRAAEEAAADAAGAGEIGDRVQRPTHLIPVIPGQEAIHVSGFKFEEAAAEMENAARTYEPDGNMEILTMIDNLPTALLSVANTFRILAERSDQEFAFEKGVADAFDDIHRTLLNAVDSGETLVPLFRDVHAADIARHEDPRNGTDAEKGWNVP</sequence>
<feature type="region of interest" description="Disordered" evidence="1">
    <location>
        <begin position="93"/>
        <end position="221"/>
    </location>
</feature>
<feature type="transmembrane region" description="Helical" evidence="2">
    <location>
        <begin position="311"/>
        <end position="331"/>
    </location>
</feature>
<dbReference type="RefSeq" id="WP_280878506.1">
    <property type="nucleotide sequence ID" value="NZ_JARXVH010000007.1"/>
</dbReference>
<keyword evidence="2" id="KW-0812">Transmembrane</keyword>
<gene>
    <name evidence="3" type="ORF">M2283_004945</name>
</gene>
<feature type="compositionally biased region" description="Gly residues" evidence="1">
    <location>
        <begin position="128"/>
        <end position="141"/>
    </location>
</feature>
<feature type="compositionally biased region" description="Low complexity" evidence="1">
    <location>
        <begin position="105"/>
        <end position="127"/>
    </location>
</feature>
<dbReference type="EMBL" id="JARXVH010000007">
    <property type="protein sequence ID" value="MDH6217617.1"/>
    <property type="molecule type" value="Genomic_DNA"/>
</dbReference>
<comment type="caution">
    <text evidence="3">The sequence shown here is derived from an EMBL/GenBank/DDBJ whole genome shotgun (WGS) entry which is preliminary data.</text>
</comment>
<feature type="compositionally biased region" description="Low complexity" evidence="1">
    <location>
        <begin position="173"/>
        <end position="182"/>
    </location>
</feature>
<evidence type="ECO:0000313" key="3">
    <source>
        <dbReference type="EMBL" id="MDH6217617.1"/>
    </source>
</evidence>
<evidence type="ECO:0000256" key="2">
    <source>
        <dbReference type="SAM" id="Phobius"/>
    </source>
</evidence>
<keyword evidence="2" id="KW-0472">Membrane</keyword>
<evidence type="ECO:0000256" key="1">
    <source>
        <dbReference type="SAM" id="MobiDB-lite"/>
    </source>
</evidence>
<feature type="region of interest" description="Disordered" evidence="1">
    <location>
        <begin position="1"/>
        <end position="39"/>
    </location>
</feature>
<organism evidence="3 4">
    <name type="scientific">Streptomyces pseudovenezuelae</name>
    <dbReference type="NCBI Taxonomy" id="67350"/>
    <lineage>
        <taxon>Bacteria</taxon>
        <taxon>Bacillati</taxon>
        <taxon>Actinomycetota</taxon>
        <taxon>Actinomycetes</taxon>
        <taxon>Kitasatosporales</taxon>
        <taxon>Streptomycetaceae</taxon>
        <taxon>Streptomyces</taxon>
        <taxon>Streptomyces aurantiacus group</taxon>
    </lineage>
</organism>
<keyword evidence="2" id="KW-1133">Transmembrane helix</keyword>
<dbReference type="Proteomes" id="UP001160499">
    <property type="component" value="Unassembled WGS sequence"/>
</dbReference>
<protein>
    <submittedName>
        <fullName evidence="3">Uncharacterized protein</fullName>
    </submittedName>
</protein>
<feature type="transmembrane region" description="Helical" evidence="2">
    <location>
        <begin position="57"/>
        <end position="85"/>
    </location>
</feature>
<evidence type="ECO:0000313" key="4">
    <source>
        <dbReference type="Proteomes" id="UP001160499"/>
    </source>
</evidence>
<feature type="compositionally biased region" description="Pro residues" evidence="1">
    <location>
        <begin position="9"/>
        <end position="24"/>
    </location>
</feature>